<dbReference type="EMBL" id="WSRQ01000001">
    <property type="protein sequence ID" value="MVX62110.1"/>
    <property type="molecule type" value="Genomic_DNA"/>
</dbReference>
<sequence>MKGIKVDSNNIYKSFYDNYGISRDDLHKYIFDNLTELLCVDSVKGIKIVKFINYIKLLSHDHVSIDRITISHLTTRRSLKELEDNDIKNLFNALTEETTLSNHFSNHNITFKKYKGVLQMYKCDSLINLKDYYKGSHNANARMIARRFEGNSFYGPDKCVNGYLFSKDLECERDIKHIQYYPEILGDISEVLKIRKLIEDWPHNNKTFKVSFWADVDNITFDNSKYLNAKRKEFLLYRYLLAFIIKELYPNWQAYKNPMIRLKDGLDVSRTDIHRIIEIWNRY</sequence>
<evidence type="ECO:0000313" key="1">
    <source>
        <dbReference type="EMBL" id="MVX62110.1"/>
    </source>
</evidence>
<reference evidence="1" key="1">
    <citation type="submission" date="2019-12" db="EMBL/GenBank/DDBJ databases">
        <title>Microbes associate with the intestines of laboratory mice.</title>
        <authorList>
            <person name="Navarre W."/>
            <person name="Wong E."/>
        </authorList>
    </citation>
    <scope>NUCLEOTIDE SEQUENCE</scope>
    <source>
        <strain evidence="1">NM79_F5</strain>
    </source>
</reference>
<gene>
    <name evidence="1" type="ORF">GKZ28_00145</name>
</gene>
<dbReference type="Proteomes" id="UP000656077">
    <property type="component" value="Unassembled WGS sequence"/>
</dbReference>
<accession>A0A964W0J0</accession>
<name>A0A964W0J0_9CLOT</name>
<evidence type="ECO:0000313" key="2">
    <source>
        <dbReference type="Proteomes" id="UP000656077"/>
    </source>
</evidence>
<comment type="caution">
    <text evidence="1">The sequence shown here is derived from an EMBL/GenBank/DDBJ whole genome shotgun (WGS) entry which is preliminary data.</text>
</comment>
<dbReference type="RefSeq" id="WP_160357584.1">
    <property type="nucleotide sequence ID" value="NZ_WSRQ01000001.1"/>
</dbReference>
<dbReference type="AlphaFoldDB" id="A0A964W0J0"/>
<organism evidence="1 2">
    <name type="scientific">Clostridium chromiireducens</name>
    <dbReference type="NCBI Taxonomy" id="225345"/>
    <lineage>
        <taxon>Bacteria</taxon>
        <taxon>Bacillati</taxon>
        <taxon>Bacillota</taxon>
        <taxon>Clostridia</taxon>
        <taxon>Eubacteriales</taxon>
        <taxon>Clostridiaceae</taxon>
        <taxon>Clostridium</taxon>
    </lineage>
</organism>
<protein>
    <submittedName>
        <fullName evidence="1">Uncharacterized protein</fullName>
    </submittedName>
</protein>
<proteinExistence type="predicted"/>